<feature type="coiled-coil region" evidence="1">
    <location>
        <begin position="31"/>
        <end position="121"/>
    </location>
</feature>
<dbReference type="Gene3D" id="2.70.70.10">
    <property type="entry name" value="Glucose Permease (Domain IIA)"/>
    <property type="match status" value="1"/>
</dbReference>
<reference evidence="4 5" key="1">
    <citation type="submission" date="2017-09" db="EMBL/GenBank/DDBJ databases">
        <title>Depth-based differentiation of microbial function through sediment-hosted aquifers and enrichment of novel symbionts in the deep terrestrial subsurface.</title>
        <authorList>
            <person name="Probst A.J."/>
            <person name="Ladd B."/>
            <person name="Jarett J.K."/>
            <person name="Geller-Mcgrath D.E."/>
            <person name="Sieber C.M."/>
            <person name="Emerson J.B."/>
            <person name="Anantharaman K."/>
            <person name="Thomas B.C."/>
            <person name="Malmstrom R."/>
            <person name="Stieglmeier M."/>
            <person name="Klingl A."/>
            <person name="Woyke T."/>
            <person name="Ryan C.M."/>
            <person name="Banfield J.F."/>
        </authorList>
    </citation>
    <scope>NUCLEOTIDE SEQUENCE [LARGE SCALE GENOMIC DNA]</scope>
    <source>
        <strain evidence="4">CG22_combo_CG10-13_8_21_14_all_36_13</strain>
    </source>
</reference>
<evidence type="ECO:0000259" key="3">
    <source>
        <dbReference type="Pfam" id="PF01551"/>
    </source>
</evidence>
<gene>
    <name evidence="4" type="ORF">COW81_03430</name>
</gene>
<keyword evidence="1" id="KW-0175">Coiled coil</keyword>
<evidence type="ECO:0000313" key="5">
    <source>
        <dbReference type="Proteomes" id="UP000231143"/>
    </source>
</evidence>
<name>A0A2H0DYQ0_9BACT</name>
<dbReference type="PANTHER" id="PTHR21666:SF270">
    <property type="entry name" value="MUREIN HYDROLASE ACTIVATOR ENVC"/>
    <property type="match status" value="1"/>
</dbReference>
<accession>A0A2H0DYQ0</accession>
<dbReference type="Pfam" id="PF01551">
    <property type="entry name" value="Peptidase_M23"/>
    <property type="match status" value="1"/>
</dbReference>
<comment type="caution">
    <text evidence="4">The sequence shown here is derived from an EMBL/GenBank/DDBJ whole genome shotgun (WGS) entry which is preliminary data.</text>
</comment>
<dbReference type="SUPFAM" id="SSF51261">
    <property type="entry name" value="Duplicated hybrid motif"/>
    <property type="match status" value="1"/>
</dbReference>
<sequence length="428" mass="47852">MLPDKYKKYTYICFLLALFFSISSFAYADVIDAIRNKMTSASEEIKKIEKEIEKYEEELQEIGEQKKTLTTEVSRLNTSAKKLSADLNLTQSKIYNTNLTIDELELKIEEKEKKIEKNKKALVSSIRSIQLNDDTSLIEAMLTHTSLTDFWSNVDTLETFQNGLRINIQELHDLRAGLQNNKEDELAKRIELGNLSSSIQYQKQVVDYNKREKDKILSITKNEESKYQEYLNDAQARREEFERELSQLESELKIAIDPSSIPKVGKGILAWPLDKIIITQKFGTTAFSKTGAYNGKGHNGVDFGIPTGTPVKTAGSGVVQATGNTDESKGCYSYGKWVLIKHGTGLSTLYAHLSVIKVSPGQNVALGDVIAYSGNTGYSTGPHLHFTLYASQGVQVRKLGEVKAITNCGNVTMPIAPFEAYLNPLDYL</sequence>
<dbReference type="CDD" id="cd12797">
    <property type="entry name" value="M23_peptidase"/>
    <property type="match status" value="1"/>
</dbReference>
<evidence type="ECO:0000313" key="4">
    <source>
        <dbReference type="EMBL" id="PIP86839.1"/>
    </source>
</evidence>
<dbReference type="GO" id="GO:0004222">
    <property type="term" value="F:metalloendopeptidase activity"/>
    <property type="evidence" value="ECO:0007669"/>
    <property type="project" value="TreeGrafter"/>
</dbReference>
<feature type="chain" id="PRO_5013742300" description="M23ase beta-sheet core domain-containing protein" evidence="2">
    <location>
        <begin position="29"/>
        <end position="428"/>
    </location>
</feature>
<organism evidence="4 5">
    <name type="scientific">Candidatus Campbellbacteria bacterium CG22_combo_CG10-13_8_21_14_all_36_13</name>
    <dbReference type="NCBI Taxonomy" id="1974529"/>
    <lineage>
        <taxon>Bacteria</taxon>
        <taxon>Candidatus Campbelliibacteriota</taxon>
    </lineage>
</organism>
<evidence type="ECO:0000256" key="1">
    <source>
        <dbReference type="SAM" id="Coils"/>
    </source>
</evidence>
<keyword evidence="2" id="KW-0732">Signal</keyword>
<dbReference type="InterPro" id="IPR016047">
    <property type="entry name" value="M23ase_b-sheet_dom"/>
</dbReference>
<protein>
    <recommendedName>
        <fullName evidence="3">M23ase beta-sheet core domain-containing protein</fullName>
    </recommendedName>
</protein>
<proteinExistence type="predicted"/>
<evidence type="ECO:0000256" key="2">
    <source>
        <dbReference type="SAM" id="SignalP"/>
    </source>
</evidence>
<dbReference type="InterPro" id="IPR050570">
    <property type="entry name" value="Cell_wall_metabolism_enzyme"/>
</dbReference>
<dbReference type="Proteomes" id="UP000231143">
    <property type="component" value="Unassembled WGS sequence"/>
</dbReference>
<feature type="signal peptide" evidence="2">
    <location>
        <begin position="1"/>
        <end position="28"/>
    </location>
</feature>
<feature type="domain" description="M23ase beta-sheet core" evidence="3">
    <location>
        <begin position="297"/>
        <end position="390"/>
    </location>
</feature>
<dbReference type="InterPro" id="IPR011055">
    <property type="entry name" value="Dup_hybrid_motif"/>
</dbReference>
<dbReference type="SUPFAM" id="SSF90257">
    <property type="entry name" value="Myosin rod fragments"/>
    <property type="match status" value="1"/>
</dbReference>
<dbReference type="EMBL" id="PCTT01000045">
    <property type="protein sequence ID" value="PIP86839.1"/>
    <property type="molecule type" value="Genomic_DNA"/>
</dbReference>
<feature type="coiled-coil region" evidence="1">
    <location>
        <begin position="224"/>
        <end position="251"/>
    </location>
</feature>
<dbReference type="AlphaFoldDB" id="A0A2H0DYQ0"/>
<dbReference type="Gene3D" id="6.10.250.3150">
    <property type="match status" value="1"/>
</dbReference>
<dbReference type="PANTHER" id="PTHR21666">
    <property type="entry name" value="PEPTIDASE-RELATED"/>
    <property type="match status" value="1"/>
</dbReference>